<evidence type="ECO:0000256" key="1">
    <source>
        <dbReference type="SAM" id="Coils"/>
    </source>
</evidence>
<reference evidence="2 3" key="1">
    <citation type="journal article" date="2020" name="Mol. Biol. Evol.">
        <title>Distinct Expression and Methylation Patterns for Genes with Different Fates following a Single Whole-Genome Duplication in Flowering Plants.</title>
        <authorList>
            <person name="Shi T."/>
            <person name="Rahmani R.S."/>
            <person name="Gugger P.F."/>
            <person name="Wang M."/>
            <person name="Li H."/>
            <person name="Zhang Y."/>
            <person name="Li Z."/>
            <person name="Wang Q."/>
            <person name="Van de Peer Y."/>
            <person name="Marchal K."/>
            <person name="Chen J."/>
        </authorList>
    </citation>
    <scope>NUCLEOTIDE SEQUENCE [LARGE SCALE GENOMIC DNA]</scope>
    <source>
        <tissue evidence="2">Leaf</tissue>
    </source>
</reference>
<feature type="coiled-coil region" evidence="1">
    <location>
        <begin position="74"/>
        <end position="104"/>
    </location>
</feature>
<name>A0A822YYG2_NELNU</name>
<keyword evidence="1" id="KW-0175">Coiled coil</keyword>
<accession>A0A822YYG2</accession>
<dbReference type="EMBL" id="DUZY01000005">
    <property type="protein sequence ID" value="DAD39134.1"/>
    <property type="molecule type" value="Genomic_DNA"/>
</dbReference>
<gene>
    <name evidence="2" type="ORF">HUJ06_013457</name>
</gene>
<protein>
    <submittedName>
        <fullName evidence="2">Uncharacterized protein</fullName>
    </submittedName>
</protein>
<sequence>MRGWSTSNVCCVESPKVKVIREGRRFAGGGGCVVKNQIKKGVMAMECLITIVVEIGKYLLQPVLRPVERRVGYLVHCKENTEQLKNQVEKLKTVRESVQQLIDQAEPRGEDILVDVTNWMGTVDSVINEANGLVANSNVDSRC</sequence>
<evidence type="ECO:0000313" key="3">
    <source>
        <dbReference type="Proteomes" id="UP000607653"/>
    </source>
</evidence>
<dbReference type="Proteomes" id="UP000607653">
    <property type="component" value="Unassembled WGS sequence"/>
</dbReference>
<dbReference type="AlphaFoldDB" id="A0A822YYG2"/>
<evidence type="ECO:0000313" key="2">
    <source>
        <dbReference type="EMBL" id="DAD39134.1"/>
    </source>
</evidence>
<comment type="caution">
    <text evidence="2">The sequence shown here is derived from an EMBL/GenBank/DDBJ whole genome shotgun (WGS) entry which is preliminary data.</text>
</comment>
<keyword evidence="3" id="KW-1185">Reference proteome</keyword>
<organism evidence="2 3">
    <name type="scientific">Nelumbo nucifera</name>
    <name type="common">Sacred lotus</name>
    <dbReference type="NCBI Taxonomy" id="4432"/>
    <lineage>
        <taxon>Eukaryota</taxon>
        <taxon>Viridiplantae</taxon>
        <taxon>Streptophyta</taxon>
        <taxon>Embryophyta</taxon>
        <taxon>Tracheophyta</taxon>
        <taxon>Spermatophyta</taxon>
        <taxon>Magnoliopsida</taxon>
        <taxon>Proteales</taxon>
        <taxon>Nelumbonaceae</taxon>
        <taxon>Nelumbo</taxon>
    </lineage>
</organism>
<proteinExistence type="predicted"/>